<dbReference type="InterPro" id="IPR043428">
    <property type="entry name" value="LivM-like"/>
</dbReference>
<feature type="transmembrane region" description="Helical" evidence="6">
    <location>
        <begin position="159"/>
        <end position="178"/>
    </location>
</feature>
<dbReference type="PANTHER" id="PTHR30482">
    <property type="entry name" value="HIGH-AFFINITY BRANCHED-CHAIN AMINO ACID TRANSPORT SYSTEM PERMEASE"/>
    <property type="match status" value="1"/>
</dbReference>
<evidence type="ECO:0000256" key="3">
    <source>
        <dbReference type="ARBA" id="ARBA00022692"/>
    </source>
</evidence>
<keyword evidence="4 6" id="KW-1133">Transmembrane helix</keyword>
<keyword evidence="5 6" id="KW-0472">Membrane</keyword>
<dbReference type="GO" id="GO:0015658">
    <property type="term" value="F:branched-chain amino acid transmembrane transporter activity"/>
    <property type="evidence" value="ECO:0007669"/>
    <property type="project" value="InterPro"/>
</dbReference>
<dbReference type="STRING" id="2052828.ATO67_14075"/>
<dbReference type="GO" id="GO:0005886">
    <property type="term" value="C:plasma membrane"/>
    <property type="evidence" value="ECO:0007669"/>
    <property type="project" value="UniProtKB-SubCell"/>
</dbReference>
<gene>
    <name evidence="7" type="ORF">ATO67_14075</name>
</gene>
<feature type="transmembrane region" description="Helical" evidence="6">
    <location>
        <begin position="102"/>
        <end position="123"/>
    </location>
</feature>
<feature type="transmembrane region" description="Helical" evidence="6">
    <location>
        <begin position="129"/>
        <end position="147"/>
    </location>
</feature>
<dbReference type="RefSeq" id="WP_067650180.1">
    <property type="nucleotide sequence ID" value="NZ_KQ961030.1"/>
</dbReference>
<keyword evidence="8" id="KW-1185">Reference proteome</keyword>
<name>A0A135NY76_9HYPH</name>
<proteinExistence type="predicted"/>
<keyword evidence="2" id="KW-1003">Cell membrane</keyword>
<dbReference type="PANTHER" id="PTHR30482:SF10">
    <property type="entry name" value="HIGH-AFFINITY BRANCHED-CHAIN AMINO ACID TRANSPORT PROTEIN BRAE"/>
    <property type="match status" value="1"/>
</dbReference>
<feature type="transmembrane region" description="Helical" evidence="6">
    <location>
        <begin position="78"/>
        <end position="95"/>
    </location>
</feature>
<dbReference type="AlphaFoldDB" id="A0A135NY76"/>
<feature type="transmembrane region" description="Helical" evidence="6">
    <location>
        <begin position="314"/>
        <end position="340"/>
    </location>
</feature>
<sequence length="362" mass="39186">MRSKFFDLITALNGPQTVGTSPLYWKSLAIVCGLLLLYPIIGEDYAVSNNGFLLVWVFLGLSVCILWGYTGIFSFGQTAFFGLAGYVYGVVSINIPPEYSMLAAVCGIALIMLLSAIVGYVIFYGGISSLYIAIFTLMLTLLAETLLSRTSGPQFRIGSALLGGSNGMVGIPPLQIGSGDFAIVFVDKPFFWLVAALLILVFLGLRFLLNSNWGYLMVATREDPLRTQLFGYDIRRIQLVTYIIAGGIAALGGVLFASWNNFIAPSSMGMTAATLPIIWVAAGGRASIQAVTISTFTLQWINQQLAYGGGEYSLMFFAILLLCTVMLFPQGIVTTIEMALDGYLARRRAARLEKSPLLGGRL</sequence>
<reference evidence="7 8" key="1">
    <citation type="submission" date="2015-11" db="EMBL/GenBank/DDBJ databases">
        <title>Draft genome sequence of Agrobacterium sp. R89-1.</title>
        <authorList>
            <person name="Zahradnik J."/>
            <person name="Kyslikova E."/>
            <person name="Palyzova A."/>
            <person name="Kyslik P."/>
        </authorList>
    </citation>
    <scope>NUCLEOTIDE SEQUENCE [LARGE SCALE GENOMIC DNA]</scope>
    <source>
        <strain evidence="7 8">R89-1</strain>
    </source>
</reference>
<feature type="transmembrane region" description="Helical" evidence="6">
    <location>
        <begin position="23"/>
        <end position="41"/>
    </location>
</feature>
<evidence type="ECO:0000256" key="2">
    <source>
        <dbReference type="ARBA" id="ARBA00022475"/>
    </source>
</evidence>
<dbReference type="Proteomes" id="UP000070498">
    <property type="component" value="Unassembled WGS sequence"/>
</dbReference>
<comment type="subcellular location">
    <subcellularLocation>
        <location evidence="1">Cell membrane</location>
        <topology evidence="1">Multi-pass membrane protein</topology>
    </subcellularLocation>
</comment>
<dbReference type="InterPro" id="IPR001851">
    <property type="entry name" value="ABC_transp_permease"/>
</dbReference>
<accession>A0A135NY76</accession>
<feature type="transmembrane region" description="Helical" evidence="6">
    <location>
        <begin position="239"/>
        <end position="259"/>
    </location>
</feature>
<organism evidence="7 8">
    <name type="scientific">Agrobacterium bohemicum</name>
    <dbReference type="NCBI Taxonomy" id="2052828"/>
    <lineage>
        <taxon>Bacteria</taxon>
        <taxon>Pseudomonadati</taxon>
        <taxon>Pseudomonadota</taxon>
        <taxon>Alphaproteobacteria</taxon>
        <taxon>Hyphomicrobiales</taxon>
        <taxon>Rhizobiaceae</taxon>
        <taxon>Rhizobium/Agrobacterium group</taxon>
        <taxon>Agrobacterium</taxon>
    </lineage>
</organism>
<evidence type="ECO:0000256" key="5">
    <source>
        <dbReference type="ARBA" id="ARBA00023136"/>
    </source>
</evidence>
<keyword evidence="3 6" id="KW-0812">Transmembrane</keyword>
<feature type="transmembrane region" description="Helical" evidence="6">
    <location>
        <begin position="190"/>
        <end position="209"/>
    </location>
</feature>
<evidence type="ECO:0008006" key="9">
    <source>
        <dbReference type="Google" id="ProtNLM"/>
    </source>
</evidence>
<evidence type="ECO:0000256" key="6">
    <source>
        <dbReference type="SAM" id="Phobius"/>
    </source>
</evidence>
<evidence type="ECO:0000313" key="8">
    <source>
        <dbReference type="Proteomes" id="UP000070498"/>
    </source>
</evidence>
<evidence type="ECO:0000313" key="7">
    <source>
        <dbReference type="EMBL" id="KXG84128.1"/>
    </source>
</evidence>
<evidence type="ECO:0000256" key="4">
    <source>
        <dbReference type="ARBA" id="ARBA00022989"/>
    </source>
</evidence>
<evidence type="ECO:0000256" key="1">
    <source>
        <dbReference type="ARBA" id="ARBA00004651"/>
    </source>
</evidence>
<protein>
    <recommendedName>
        <fullName evidence="9">ABC transporter permease</fullName>
    </recommendedName>
</protein>
<dbReference type="EMBL" id="LNUW01000038">
    <property type="protein sequence ID" value="KXG84128.1"/>
    <property type="molecule type" value="Genomic_DNA"/>
</dbReference>
<feature type="transmembrane region" description="Helical" evidence="6">
    <location>
        <begin position="53"/>
        <end position="72"/>
    </location>
</feature>
<dbReference type="CDD" id="cd06581">
    <property type="entry name" value="TM_PBP1_LivM_like"/>
    <property type="match status" value="1"/>
</dbReference>
<dbReference type="Pfam" id="PF02653">
    <property type="entry name" value="BPD_transp_2"/>
    <property type="match status" value="1"/>
</dbReference>
<comment type="caution">
    <text evidence="7">The sequence shown here is derived from an EMBL/GenBank/DDBJ whole genome shotgun (WGS) entry which is preliminary data.</text>
</comment>